<dbReference type="AlphaFoldDB" id="A0A8J8G6Q1"/>
<evidence type="ECO:0000256" key="1">
    <source>
        <dbReference type="SAM" id="Phobius"/>
    </source>
</evidence>
<sequence>MENKYLNLFIKGIVAYVLLTILSFVMDMFINKSELSFMEFFKSRWYVTLALVVIFLGYQEFKNNKTK</sequence>
<dbReference type="Proteomes" id="UP000610746">
    <property type="component" value="Unassembled WGS sequence"/>
</dbReference>
<gene>
    <name evidence="2" type="ORF">HNQ03_001578</name>
</gene>
<keyword evidence="1" id="KW-1133">Transmembrane helix</keyword>
<keyword evidence="3" id="KW-1185">Reference proteome</keyword>
<name>A0A8J8G6Q1_9FLAO</name>
<accession>A0A8J8G6Q1</accession>
<comment type="caution">
    <text evidence="2">The sequence shown here is derived from an EMBL/GenBank/DDBJ whole genome shotgun (WGS) entry which is preliminary data.</text>
</comment>
<evidence type="ECO:0000313" key="3">
    <source>
        <dbReference type="Proteomes" id="UP000610746"/>
    </source>
</evidence>
<dbReference type="RefSeq" id="WP_173779106.1">
    <property type="nucleotide sequence ID" value="NZ_JABSNO010000009.1"/>
</dbReference>
<evidence type="ECO:0000313" key="2">
    <source>
        <dbReference type="EMBL" id="NRS92503.1"/>
    </source>
</evidence>
<protein>
    <submittedName>
        <fullName evidence="2">Uncharacterized protein</fullName>
    </submittedName>
</protein>
<proteinExistence type="predicted"/>
<reference evidence="2" key="1">
    <citation type="submission" date="2020-05" db="EMBL/GenBank/DDBJ databases">
        <title>Genomic Encyclopedia of Type Strains, Phase IV (KMG-V): Genome sequencing to study the core and pangenomes of soil and plant-associated prokaryotes.</title>
        <authorList>
            <person name="Whitman W."/>
        </authorList>
    </citation>
    <scope>NUCLEOTIDE SEQUENCE</scope>
    <source>
        <strain evidence="2">16F</strain>
    </source>
</reference>
<keyword evidence="1" id="KW-0812">Transmembrane</keyword>
<keyword evidence="1" id="KW-0472">Membrane</keyword>
<feature type="transmembrane region" description="Helical" evidence="1">
    <location>
        <begin position="12"/>
        <end position="31"/>
    </location>
</feature>
<organism evidence="2 3">
    <name type="scientific">Frigoriflavimonas asaccharolytica</name>
    <dbReference type="NCBI Taxonomy" id="2735899"/>
    <lineage>
        <taxon>Bacteria</taxon>
        <taxon>Pseudomonadati</taxon>
        <taxon>Bacteroidota</taxon>
        <taxon>Flavobacteriia</taxon>
        <taxon>Flavobacteriales</taxon>
        <taxon>Weeksellaceae</taxon>
        <taxon>Frigoriflavimonas</taxon>
    </lineage>
</organism>
<dbReference type="EMBL" id="JABSNO010000009">
    <property type="protein sequence ID" value="NRS92503.1"/>
    <property type="molecule type" value="Genomic_DNA"/>
</dbReference>
<feature type="transmembrane region" description="Helical" evidence="1">
    <location>
        <begin position="43"/>
        <end position="61"/>
    </location>
</feature>